<feature type="transmembrane region" description="Helical" evidence="2">
    <location>
        <begin position="83"/>
        <end position="101"/>
    </location>
</feature>
<evidence type="ECO:0000313" key="3">
    <source>
        <dbReference type="EMBL" id="TSI12801.1"/>
    </source>
</evidence>
<reference evidence="3 4" key="1">
    <citation type="submission" date="2019-07" db="EMBL/GenBank/DDBJ databases">
        <title>Draft genome sequence of Brevibacterium aurantiacum XU54 isolated from Xinjiang China.</title>
        <authorList>
            <person name="Xu X."/>
        </authorList>
    </citation>
    <scope>NUCLEOTIDE SEQUENCE [LARGE SCALE GENOMIC DNA]</scope>
    <source>
        <strain evidence="3 4">XU54</strain>
    </source>
</reference>
<gene>
    <name evidence="3" type="ORF">FO013_18620</name>
</gene>
<dbReference type="OrthoDB" id="5125396at2"/>
<keyword evidence="2" id="KW-0472">Membrane</keyword>
<name>A0A556C5X9_BREAU</name>
<feature type="compositionally biased region" description="Basic and acidic residues" evidence="1">
    <location>
        <begin position="1"/>
        <end position="17"/>
    </location>
</feature>
<dbReference type="EMBL" id="VLTK01000014">
    <property type="protein sequence ID" value="TSI12801.1"/>
    <property type="molecule type" value="Genomic_DNA"/>
</dbReference>
<keyword evidence="2" id="KW-1133">Transmembrane helix</keyword>
<keyword evidence="2" id="KW-0812">Transmembrane</keyword>
<organism evidence="3 4">
    <name type="scientific">Brevibacterium aurantiacum</name>
    <dbReference type="NCBI Taxonomy" id="273384"/>
    <lineage>
        <taxon>Bacteria</taxon>
        <taxon>Bacillati</taxon>
        <taxon>Actinomycetota</taxon>
        <taxon>Actinomycetes</taxon>
        <taxon>Micrococcales</taxon>
        <taxon>Brevibacteriaceae</taxon>
        <taxon>Brevibacterium</taxon>
    </lineage>
</organism>
<evidence type="ECO:0000313" key="4">
    <source>
        <dbReference type="Proteomes" id="UP000316406"/>
    </source>
</evidence>
<dbReference type="AlphaFoldDB" id="A0A556C5X9"/>
<sequence length="242" mass="25512">MSSEPEDLHAPLHERGMQHQRGLRLQRGLRGTAAAVFATFVALASHMIGGGALPSAMGVVVPLVLSMLVCVLLAGRRLSLPRLSLSVLASQSLFHLLFSVFTPMTGKPTPANALERHAMHHSDSATMIGPLSGAGQDSLSGMSGTMSATEGGMHAHTSPAMLSAHLVAAVLTIAMIYWSETLPVKIASFVRLVIHALLPTAVRPMPVPNGPRPHLGLSRILPRHLGVLRSPVLTRGPPAEAF</sequence>
<comment type="caution">
    <text evidence="3">The sequence shown here is derived from an EMBL/GenBank/DDBJ whole genome shotgun (WGS) entry which is preliminary data.</text>
</comment>
<feature type="region of interest" description="Disordered" evidence="1">
    <location>
        <begin position="1"/>
        <end position="21"/>
    </location>
</feature>
<accession>A0A556C5X9</accession>
<keyword evidence="4" id="KW-1185">Reference proteome</keyword>
<evidence type="ECO:0000256" key="2">
    <source>
        <dbReference type="SAM" id="Phobius"/>
    </source>
</evidence>
<dbReference type="Proteomes" id="UP000316406">
    <property type="component" value="Unassembled WGS sequence"/>
</dbReference>
<feature type="transmembrane region" description="Helical" evidence="2">
    <location>
        <begin position="55"/>
        <end position="74"/>
    </location>
</feature>
<proteinExistence type="predicted"/>
<evidence type="ECO:0000256" key="1">
    <source>
        <dbReference type="SAM" id="MobiDB-lite"/>
    </source>
</evidence>
<feature type="transmembrane region" description="Helical" evidence="2">
    <location>
        <begin position="28"/>
        <end position="49"/>
    </location>
</feature>
<feature type="transmembrane region" description="Helical" evidence="2">
    <location>
        <begin position="160"/>
        <end position="178"/>
    </location>
</feature>
<protein>
    <submittedName>
        <fullName evidence="3">Uncharacterized protein</fullName>
    </submittedName>
</protein>